<reference evidence="2" key="1">
    <citation type="submission" date="2013-09" db="EMBL/GenBank/DDBJ databases">
        <title>Corchorus olitorius genome sequencing.</title>
        <authorList>
            <person name="Alam M."/>
            <person name="Haque M.S."/>
            <person name="Islam M.S."/>
            <person name="Emdad E.M."/>
            <person name="Islam M.M."/>
            <person name="Ahmed B."/>
            <person name="Halim A."/>
            <person name="Hossen Q.M.M."/>
            <person name="Hossain M.Z."/>
            <person name="Ahmed R."/>
            <person name="Khan M.M."/>
            <person name="Islam R."/>
            <person name="Rashid M.M."/>
            <person name="Khan S.A."/>
            <person name="Rahman M.S."/>
            <person name="Alam M."/>
            <person name="Yahiya A.S."/>
            <person name="Khan M.S."/>
            <person name="Azam M.S."/>
            <person name="Haque T."/>
            <person name="Lashkar M.Z.H."/>
            <person name="Akhand A.I."/>
            <person name="Morshed G."/>
            <person name="Roy S."/>
            <person name="Uddin K.S."/>
            <person name="Rabeya T."/>
            <person name="Hossain A.S."/>
            <person name="Chowdhury A."/>
            <person name="Snigdha A.R."/>
            <person name="Mortoza M.S."/>
            <person name="Matin S.A."/>
            <person name="Hoque S.M.E."/>
            <person name="Islam M.K."/>
            <person name="Roy D.K."/>
            <person name="Haider R."/>
            <person name="Moosa M.M."/>
            <person name="Elias S.M."/>
            <person name="Hasan A.M."/>
            <person name="Jahan S."/>
            <person name="Shafiuddin M."/>
            <person name="Mahmood N."/>
            <person name="Shommy N.S."/>
        </authorList>
    </citation>
    <scope>NUCLEOTIDE SEQUENCE [LARGE SCALE GENOMIC DNA]</scope>
    <source>
        <strain evidence="2">cv. O-4</strain>
    </source>
</reference>
<gene>
    <name evidence="1" type="ORF">COLO4_14014</name>
</gene>
<evidence type="ECO:0000313" key="1">
    <source>
        <dbReference type="EMBL" id="OMO98291.1"/>
    </source>
</evidence>
<dbReference type="AlphaFoldDB" id="A0A1R3JU61"/>
<evidence type="ECO:0000313" key="2">
    <source>
        <dbReference type="Proteomes" id="UP000187203"/>
    </source>
</evidence>
<proteinExistence type="predicted"/>
<comment type="caution">
    <text evidence="1">The sequence shown here is derived from an EMBL/GenBank/DDBJ whole genome shotgun (WGS) entry which is preliminary data.</text>
</comment>
<name>A0A1R3JU61_9ROSI</name>
<dbReference type="EMBL" id="AWUE01015351">
    <property type="protein sequence ID" value="OMO98291.1"/>
    <property type="molecule type" value="Genomic_DNA"/>
</dbReference>
<sequence length="113" mass="12658">MAKMEENVAKVVEEAVLSSEKRLEGEIADVRRTIHQKSLYQRLLELGAIFSTGVSTCTLKKDMDMVKKRYGGGGVVEEKTQLGPTRTILDISKIGKPAQDPFFMIKIKLVLYL</sequence>
<accession>A0A1R3JU61</accession>
<organism evidence="1 2">
    <name type="scientific">Corchorus olitorius</name>
    <dbReference type="NCBI Taxonomy" id="93759"/>
    <lineage>
        <taxon>Eukaryota</taxon>
        <taxon>Viridiplantae</taxon>
        <taxon>Streptophyta</taxon>
        <taxon>Embryophyta</taxon>
        <taxon>Tracheophyta</taxon>
        <taxon>Spermatophyta</taxon>
        <taxon>Magnoliopsida</taxon>
        <taxon>eudicotyledons</taxon>
        <taxon>Gunneridae</taxon>
        <taxon>Pentapetalae</taxon>
        <taxon>rosids</taxon>
        <taxon>malvids</taxon>
        <taxon>Malvales</taxon>
        <taxon>Malvaceae</taxon>
        <taxon>Grewioideae</taxon>
        <taxon>Apeibeae</taxon>
        <taxon>Corchorus</taxon>
    </lineage>
</organism>
<protein>
    <submittedName>
        <fullName evidence="1">Glycerate 2-kinase</fullName>
    </submittedName>
</protein>
<dbReference type="Proteomes" id="UP000187203">
    <property type="component" value="Unassembled WGS sequence"/>
</dbReference>
<keyword evidence="2" id="KW-1185">Reference proteome</keyword>